<evidence type="ECO:0000313" key="3">
    <source>
        <dbReference type="EMBL" id="SVC03694.1"/>
    </source>
</evidence>
<organism evidence="3">
    <name type="scientific">marine metagenome</name>
    <dbReference type="NCBI Taxonomy" id="408172"/>
    <lineage>
        <taxon>unclassified sequences</taxon>
        <taxon>metagenomes</taxon>
        <taxon>ecological metagenomes</taxon>
    </lineage>
</organism>
<dbReference type="PANTHER" id="PTHR43292">
    <property type="entry name" value="ACYL-COA DEHYDROGENASE"/>
    <property type="match status" value="1"/>
</dbReference>
<reference evidence="3" key="1">
    <citation type="submission" date="2018-05" db="EMBL/GenBank/DDBJ databases">
        <authorList>
            <person name="Lanie J.A."/>
            <person name="Ng W.-L."/>
            <person name="Kazmierczak K.M."/>
            <person name="Andrzejewski T.M."/>
            <person name="Davidsen T.M."/>
            <person name="Wayne K.J."/>
            <person name="Tettelin H."/>
            <person name="Glass J.I."/>
            <person name="Rusch D."/>
            <person name="Podicherti R."/>
            <person name="Tsui H.-C.T."/>
            <person name="Winkler M.E."/>
        </authorList>
    </citation>
    <scope>NUCLEOTIDE SEQUENCE</scope>
</reference>
<keyword evidence="1" id="KW-0560">Oxidoreductase</keyword>
<dbReference type="AlphaFoldDB" id="A0A382IV30"/>
<accession>A0A382IV30</accession>
<dbReference type="InterPro" id="IPR037069">
    <property type="entry name" value="AcylCoA_DH/ox_N_sf"/>
</dbReference>
<dbReference type="Gene3D" id="1.10.540.10">
    <property type="entry name" value="Acyl-CoA dehydrogenase/oxidase, N-terminal domain"/>
    <property type="match status" value="1"/>
</dbReference>
<dbReference type="Pfam" id="PF02771">
    <property type="entry name" value="Acyl-CoA_dh_N"/>
    <property type="match status" value="1"/>
</dbReference>
<feature type="domain" description="Acyl-CoA dehydrogenase/oxidase N-terminal" evidence="2">
    <location>
        <begin position="46"/>
        <end position="128"/>
    </location>
</feature>
<dbReference type="Gene3D" id="2.40.110.10">
    <property type="entry name" value="Butyryl-CoA Dehydrogenase, subunit A, domain 2"/>
    <property type="match status" value="1"/>
</dbReference>
<gene>
    <name evidence="3" type="ORF">METZ01_LOCUS256548</name>
</gene>
<sequence>MTNLTEEQNSYEDIQEFFFSVRDWFDENGVIPSEIPIKRRGQPMSDELKQWAVQFKRKLGAMGWIAPDWPVEYGGGGLSKQQAEIVRKEIRRRKLPNIQVSLMTTVGLRMFASEEHKRTILASILRGEISTVNAFNEKGHGSDIGANTTSAIRDGDDLLITGQKDWITSLLPADLIFCLALTNPDAPPAKRFSI</sequence>
<dbReference type="PANTHER" id="PTHR43292:SF4">
    <property type="entry name" value="ACYL-COA DEHYDROGENASE FADE34"/>
    <property type="match status" value="1"/>
</dbReference>
<evidence type="ECO:0000256" key="1">
    <source>
        <dbReference type="ARBA" id="ARBA00023002"/>
    </source>
</evidence>
<protein>
    <recommendedName>
        <fullName evidence="2">Acyl-CoA dehydrogenase/oxidase N-terminal domain-containing protein</fullName>
    </recommendedName>
</protein>
<evidence type="ECO:0000259" key="2">
    <source>
        <dbReference type="Pfam" id="PF02771"/>
    </source>
</evidence>
<feature type="non-terminal residue" evidence="3">
    <location>
        <position position="194"/>
    </location>
</feature>
<dbReference type="InterPro" id="IPR052161">
    <property type="entry name" value="Mycobact_Acyl-CoA_DH"/>
</dbReference>
<name>A0A382IV30_9ZZZZ</name>
<dbReference type="SUPFAM" id="SSF56645">
    <property type="entry name" value="Acyl-CoA dehydrogenase NM domain-like"/>
    <property type="match status" value="1"/>
</dbReference>
<dbReference type="InterPro" id="IPR009100">
    <property type="entry name" value="AcylCoA_DH/oxidase_NM_dom_sf"/>
</dbReference>
<dbReference type="GO" id="GO:0016627">
    <property type="term" value="F:oxidoreductase activity, acting on the CH-CH group of donors"/>
    <property type="evidence" value="ECO:0007669"/>
    <property type="project" value="InterPro"/>
</dbReference>
<proteinExistence type="predicted"/>
<dbReference type="InterPro" id="IPR013786">
    <property type="entry name" value="AcylCoA_DH/ox_N"/>
</dbReference>
<dbReference type="EMBL" id="UINC01069934">
    <property type="protein sequence ID" value="SVC03694.1"/>
    <property type="molecule type" value="Genomic_DNA"/>
</dbReference>
<dbReference type="GO" id="GO:0005886">
    <property type="term" value="C:plasma membrane"/>
    <property type="evidence" value="ECO:0007669"/>
    <property type="project" value="TreeGrafter"/>
</dbReference>
<dbReference type="InterPro" id="IPR046373">
    <property type="entry name" value="Acyl-CoA_Oxase/DH_mid-dom_sf"/>
</dbReference>
<dbReference type="GO" id="GO:0050660">
    <property type="term" value="F:flavin adenine dinucleotide binding"/>
    <property type="evidence" value="ECO:0007669"/>
    <property type="project" value="InterPro"/>
</dbReference>